<comment type="caution">
    <text evidence="3">The sequence shown here is derived from an EMBL/GenBank/DDBJ whole genome shotgun (WGS) entry which is preliminary data.</text>
</comment>
<dbReference type="Proteomes" id="UP000600449">
    <property type="component" value="Unassembled WGS sequence"/>
</dbReference>
<feature type="domain" description="Glycosyl transferase family 1" evidence="1">
    <location>
        <begin position="181"/>
        <end position="333"/>
    </location>
</feature>
<dbReference type="EMBL" id="BMMF01000007">
    <property type="protein sequence ID" value="GGK38282.1"/>
    <property type="molecule type" value="Genomic_DNA"/>
</dbReference>
<gene>
    <name evidence="3" type="ORF">GCM10011322_26640</name>
</gene>
<dbReference type="GO" id="GO:0016757">
    <property type="term" value="F:glycosyltransferase activity"/>
    <property type="evidence" value="ECO:0007669"/>
    <property type="project" value="InterPro"/>
</dbReference>
<dbReference type="Pfam" id="PF13439">
    <property type="entry name" value="Glyco_transf_4"/>
    <property type="match status" value="1"/>
</dbReference>
<name>A0A917V503_9HYPH</name>
<evidence type="ECO:0000313" key="4">
    <source>
        <dbReference type="Proteomes" id="UP000600449"/>
    </source>
</evidence>
<dbReference type="PANTHER" id="PTHR45947:SF3">
    <property type="entry name" value="SULFOQUINOVOSYL TRANSFERASE SQD2"/>
    <property type="match status" value="1"/>
</dbReference>
<dbReference type="Pfam" id="PF00534">
    <property type="entry name" value="Glycos_transf_1"/>
    <property type="match status" value="1"/>
</dbReference>
<dbReference type="InterPro" id="IPR001296">
    <property type="entry name" value="Glyco_trans_1"/>
</dbReference>
<dbReference type="RefSeq" id="WP_188913727.1">
    <property type="nucleotide sequence ID" value="NZ_BMMF01000007.1"/>
</dbReference>
<sequence length="365" mass="38990">MSRPRETILIWSPVERSAAGGVQRVVRRLVDHLGTGDAKVVTAWAEGARVEGESGVVLPLWVRPSAKRPLHLPSLAAAARLLARVRPDVVNVHFPTAGAWYFVLLKPLFRFRLVLSFHGSDLLRPLSHDEAFLPRLVAGADTITVVSDHLRGRLGELAHGAREVVSVPNGIDLGFWSPDAQISERDGPLLAVGRLEPVKGFDVLLDAVARVRAANPDARLDILGDGSQRGALEARAEALGIADAVAFAGDTDHATIRERLRRTRGFVLSSRSEGMPLSLLEAMACGAPSIATRVGGVEQVLAGHGLVVEPEDPADLAEGMETLLADPAAARARAARALAHAATFDERAANARYETVLLREASDTP</sequence>
<reference evidence="3 4" key="1">
    <citation type="journal article" date="2014" name="Int. J. Syst. Evol. Microbiol.">
        <title>Complete genome sequence of Corynebacterium casei LMG S-19264T (=DSM 44701T), isolated from a smear-ripened cheese.</title>
        <authorList>
            <consortium name="US DOE Joint Genome Institute (JGI-PGF)"/>
            <person name="Walter F."/>
            <person name="Albersmeier A."/>
            <person name="Kalinowski J."/>
            <person name="Ruckert C."/>
        </authorList>
    </citation>
    <scope>NUCLEOTIDE SEQUENCE [LARGE SCALE GENOMIC DNA]</scope>
    <source>
        <strain evidence="3 4">CGMCC 1.9161</strain>
    </source>
</reference>
<feature type="domain" description="Glycosyltransferase subfamily 4-like N-terminal" evidence="2">
    <location>
        <begin position="20"/>
        <end position="173"/>
    </location>
</feature>
<dbReference type="PANTHER" id="PTHR45947">
    <property type="entry name" value="SULFOQUINOVOSYL TRANSFERASE SQD2"/>
    <property type="match status" value="1"/>
</dbReference>
<evidence type="ECO:0000313" key="3">
    <source>
        <dbReference type="EMBL" id="GGK38282.1"/>
    </source>
</evidence>
<protein>
    <submittedName>
        <fullName evidence="3">Glycosyl transferase</fullName>
    </submittedName>
</protein>
<dbReference type="CDD" id="cd03801">
    <property type="entry name" value="GT4_PimA-like"/>
    <property type="match status" value="1"/>
</dbReference>
<organism evidence="3 4">
    <name type="scientific">Salinarimonas ramus</name>
    <dbReference type="NCBI Taxonomy" id="690164"/>
    <lineage>
        <taxon>Bacteria</taxon>
        <taxon>Pseudomonadati</taxon>
        <taxon>Pseudomonadota</taxon>
        <taxon>Alphaproteobacteria</taxon>
        <taxon>Hyphomicrobiales</taxon>
        <taxon>Salinarimonadaceae</taxon>
        <taxon>Salinarimonas</taxon>
    </lineage>
</organism>
<evidence type="ECO:0000259" key="1">
    <source>
        <dbReference type="Pfam" id="PF00534"/>
    </source>
</evidence>
<dbReference type="AlphaFoldDB" id="A0A917V503"/>
<accession>A0A917V503</accession>
<dbReference type="InterPro" id="IPR050194">
    <property type="entry name" value="Glycosyltransferase_grp1"/>
</dbReference>
<evidence type="ECO:0000259" key="2">
    <source>
        <dbReference type="Pfam" id="PF13439"/>
    </source>
</evidence>
<keyword evidence="3" id="KW-0808">Transferase</keyword>
<proteinExistence type="predicted"/>
<dbReference type="Gene3D" id="3.40.50.2000">
    <property type="entry name" value="Glycogen Phosphorylase B"/>
    <property type="match status" value="2"/>
</dbReference>
<dbReference type="SUPFAM" id="SSF53756">
    <property type="entry name" value="UDP-Glycosyltransferase/glycogen phosphorylase"/>
    <property type="match status" value="1"/>
</dbReference>
<keyword evidence="4" id="KW-1185">Reference proteome</keyword>
<dbReference type="InterPro" id="IPR028098">
    <property type="entry name" value="Glyco_trans_4-like_N"/>
</dbReference>